<dbReference type="OMA" id="RSCKKME"/>
<reference evidence="4" key="1">
    <citation type="journal article" date="2020" name="Plant J.">
        <title>Transposons played a major role in the diversification between the closely related almond and peach genomes: results from the almond genome sequence.</title>
        <authorList>
            <person name="Alioto T."/>
            <person name="Alexiou K.G."/>
            <person name="Bardil A."/>
            <person name="Barteri F."/>
            <person name="Castanera R."/>
            <person name="Cruz F."/>
            <person name="Dhingra A."/>
            <person name="Duval H."/>
            <person name="Fernandez I Marti A."/>
            <person name="Frias L."/>
            <person name="Galan B."/>
            <person name="Garcia J.L."/>
            <person name="Howad W."/>
            <person name="Gomez-Garrido J."/>
            <person name="Gut M."/>
            <person name="Julca I."/>
            <person name="Morata J."/>
            <person name="Puigdomenech P."/>
            <person name="Ribeca P."/>
            <person name="Rubio Cabetas M.J."/>
            <person name="Vlasova A."/>
            <person name="Wirthensohn M."/>
            <person name="Garcia-Mas J."/>
            <person name="Gabaldon T."/>
            <person name="Casacuberta J.M."/>
            <person name="Arus P."/>
        </authorList>
    </citation>
    <scope>NUCLEOTIDE SEQUENCE [LARGE SCALE GENOMIC DNA]</scope>
    <source>
        <strain evidence="4">cv. Texas</strain>
    </source>
</reference>
<evidence type="ECO:0000313" key="3">
    <source>
        <dbReference type="EMBL" id="VVA39714.1"/>
    </source>
</evidence>
<dbReference type="GO" id="GO:0006952">
    <property type="term" value="P:defense response"/>
    <property type="evidence" value="ECO:0007669"/>
    <property type="project" value="UniProtKB-KW"/>
</dbReference>
<dbReference type="SUPFAM" id="SSF52058">
    <property type="entry name" value="L domain-like"/>
    <property type="match status" value="1"/>
</dbReference>
<dbReference type="Proteomes" id="UP000327085">
    <property type="component" value="Chromosome 1"/>
</dbReference>
<dbReference type="InterPro" id="IPR006553">
    <property type="entry name" value="Leu-rich_rpt_Cys-con_subtyp"/>
</dbReference>
<protein>
    <recommendedName>
        <fullName evidence="2">Disease resistance protein At4g27190-like leucine-rich repeats domain-containing protein</fullName>
    </recommendedName>
</protein>
<gene>
    <name evidence="3" type="ORF">ALMOND_2B035110</name>
</gene>
<evidence type="ECO:0000256" key="1">
    <source>
        <dbReference type="ARBA" id="ARBA00022821"/>
    </source>
</evidence>
<name>A0A5E4GIU5_PRUDU</name>
<accession>A0A5E4GIU5</accession>
<dbReference type="InterPro" id="IPR057135">
    <property type="entry name" value="At4g27190-like_LRR"/>
</dbReference>
<dbReference type="PANTHER" id="PTHR36766">
    <property type="entry name" value="PLANT BROAD-SPECTRUM MILDEW RESISTANCE PROTEIN RPW8"/>
    <property type="match status" value="1"/>
</dbReference>
<feature type="domain" description="Disease resistance protein At4g27190-like leucine-rich repeats" evidence="2">
    <location>
        <begin position="81"/>
        <end position="196"/>
    </location>
</feature>
<dbReference type="Gramene" id="VVA39714">
    <property type="protein sequence ID" value="VVA39714"/>
    <property type="gene ID" value="Prudul26B035110"/>
</dbReference>
<dbReference type="InParanoid" id="A0A5E4GIU5"/>
<dbReference type="InterPro" id="IPR032675">
    <property type="entry name" value="LRR_dom_sf"/>
</dbReference>
<evidence type="ECO:0000259" key="2">
    <source>
        <dbReference type="Pfam" id="PF23247"/>
    </source>
</evidence>
<dbReference type="Pfam" id="PF23247">
    <property type="entry name" value="LRR_RPS2"/>
    <property type="match status" value="1"/>
</dbReference>
<keyword evidence="1" id="KW-0611">Plant defense</keyword>
<dbReference type="SMART" id="SM00367">
    <property type="entry name" value="LRR_CC"/>
    <property type="match status" value="4"/>
</dbReference>
<dbReference type="PANTHER" id="PTHR36766:SF70">
    <property type="entry name" value="DISEASE RESISTANCE PROTEIN RGA4"/>
    <property type="match status" value="1"/>
</dbReference>
<dbReference type="EMBL" id="CABIKO010000836">
    <property type="protein sequence ID" value="VVA39714.1"/>
    <property type="molecule type" value="Genomic_DNA"/>
</dbReference>
<evidence type="ECO:0000313" key="4">
    <source>
        <dbReference type="Proteomes" id="UP000327085"/>
    </source>
</evidence>
<dbReference type="AlphaFoldDB" id="A0A5E4GIU5"/>
<feature type="non-terminal residue" evidence="3">
    <location>
        <position position="1"/>
    </location>
</feature>
<organism evidence="3 4">
    <name type="scientific">Prunus dulcis</name>
    <name type="common">Almond</name>
    <name type="synonym">Amygdalus dulcis</name>
    <dbReference type="NCBI Taxonomy" id="3755"/>
    <lineage>
        <taxon>Eukaryota</taxon>
        <taxon>Viridiplantae</taxon>
        <taxon>Streptophyta</taxon>
        <taxon>Embryophyta</taxon>
        <taxon>Tracheophyta</taxon>
        <taxon>Spermatophyta</taxon>
        <taxon>Magnoliopsida</taxon>
        <taxon>eudicotyledons</taxon>
        <taxon>Gunneridae</taxon>
        <taxon>Pentapetalae</taxon>
        <taxon>rosids</taxon>
        <taxon>fabids</taxon>
        <taxon>Rosales</taxon>
        <taxon>Rosaceae</taxon>
        <taxon>Amygdaloideae</taxon>
        <taxon>Amygdaleae</taxon>
        <taxon>Prunus</taxon>
    </lineage>
</organism>
<proteinExistence type="predicted"/>
<sequence length="278" mass="31436">FIPITTQSQSMPCLRKLTIDKCEKLSSCPSGLEYCTSLQELHFTNCQNLRHLPVDGLQTLVSLKELTLIGCPSLEFIPITTQSQSMPSLRKLWIENCEKLSSCPSGLEYCTSLQELHIISCQNLRHLQVDGLQTLVSVKEFTLKNCPSLEFIPITTQSQSMPSLRKLWIENCEKLSSCPSGLEYCTSLQELHIISCQNLRHLQVDGLQTLVSVKEFTLKNCPSLEFIPITTQSQSMPSLRKLWIENCEKLSSCPSGLEYCTSLQELHIISCQNLRHLQ</sequence>
<feature type="non-terminal residue" evidence="3">
    <location>
        <position position="278"/>
    </location>
</feature>
<dbReference type="Gene3D" id="3.80.10.10">
    <property type="entry name" value="Ribonuclease Inhibitor"/>
    <property type="match status" value="3"/>
</dbReference>